<feature type="region of interest" description="Disordered" evidence="1">
    <location>
        <begin position="189"/>
        <end position="243"/>
    </location>
</feature>
<gene>
    <name evidence="2" type="ORF">Salat_0326900</name>
</gene>
<dbReference type="Proteomes" id="UP001293254">
    <property type="component" value="Unassembled WGS sequence"/>
</dbReference>
<dbReference type="EMBL" id="JACGWO010000001">
    <property type="protein sequence ID" value="KAK4439920.1"/>
    <property type="molecule type" value="Genomic_DNA"/>
</dbReference>
<keyword evidence="3" id="KW-1185">Reference proteome</keyword>
<reference evidence="2" key="1">
    <citation type="submission" date="2020-06" db="EMBL/GenBank/DDBJ databases">
        <authorList>
            <person name="Li T."/>
            <person name="Hu X."/>
            <person name="Zhang T."/>
            <person name="Song X."/>
            <person name="Zhang H."/>
            <person name="Dai N."/>
            <person name="Sheng W."/>
            <person name="Hou X."/>
            <person name="Wei L."/>
        </authorList>
    </citation>
    <scope>NUCLEOTIDE SEQUENCE</scope>
    <source>
        <strain evidence="2">3651</strain>
        <tissue evidence="2">Leaf</tissue>
    </source>
</reference>
<name>A0AAE1Z094_9LAMI</name>
<proteinExistence type="predicted"/>
<comment type="caution">
    <text evidence="2">The sequence shown here is derived from an EMBL/GenBank/DDBJ whole genome shotgun (WGS) entry which is preliminary data.</text>
</comment>
<protein>
    <submittedName>
        <fullName evidence="2">Uncharacterized protein</fullName>
    </submittedName>
</protein>
<evidence type="ECO:0000313" key="3">
    <source>
        <dbReference type="Proteomes" id="UP001293254"/>
    </source>
</evidence>
<accession>A0AAE1Z094</accession>
<reference evidence="2" key="2">
    <citation type="journal article" date="2024" name="Plant">
        <title>Genomic evolution and insights into agronomic trait innovations of Sesamum species.</title>
        <authorList>
            <person name="Miao H."/>
            <person name="Wang L."/>
            <person name="Qu L."/>
            <person name="Liu H."/>
            <person name="Sun Y."/>
            <person name="Le M."/>
            <person name="Wang Q."/>
            <person name="Wei S."/>
            <person name="Zheng Y."/>
            <person name="Lin W."/>
            <person name="Duan Y."/>
            <person name="Cao H."/>
            <person name="Xiong S."/>
            <person name="Wang X."/>
            <person name="Wei L."/>
            <person name="Li C."/>
            <person name="Ma Q."/>
            <person name="Ju M."/>
            <person name="Zhao R."/>
            <person name="Li G."/>
            <person name="Mu C."/>
            <person name="Tian Q."/>
            <person name="Mei H."/>
            <person name="Zhang T."/>
            <person name="Gao T."/>
            <person name="Zhang H."/>
        </authorList>
    </citation>
    <scope>NUCLEOTIDE SEQUENCE</scope>
    <source>
        <strain evidence="2">3651</strain>
    </source>
</reference>
<dbReference type="AlphaFoldDB" id="A0AAE1Z094"/>
<sequence>MLECGAAAGSAQSHLSLISRAQQTEFISWNFLEEINANCQTAPNTQTERRDVERGACLLHRKRVIPTDVVPLETSPHVSIIQCANKPPGIALNKKGSLRLDDWVLCRIFKKGNPSNRPIETDESMEEMPVSMPTLSMDVGYQSSIPGPGKPSGLHDSRVLTFEDDHGNYFSGMLPGNGSSVPGNIPISIASSSSSRSDFPKHISSSSSSQYWNPMPTNGTLMLTPEADDHYKNPNSNPADHHHDRNISFISLLNQQFPQAFHQNSQIVNSPEEGLLHHQSYQFPTSHLQ</sequence>
<evidence type="ECO:0000256" key="1">
    <source>
        <dbReference type="SAM" id="MobiDB-lite"/>
    </source>
</evidence>
<evidence type="ECO:0000313" key="2">
    <source>
        <dbReference type="EMBL" id="KAK4439920.1"/>
    </source>
</evidence>
<feature type="compositionally biased region" description="Polar residues" evidence="1">
    <location>
        <begin position="203"/>
        <end position="221"/>
    </location>
</feature>
<organism evidence="2 3">
    <name type="scientific">Sesamum alatum</name>
    <dbReference type="NCBI Taxonomy" id="300844"/>
    <lineage>
        <taxon>Eukaryota</taxon>
        <taxon>Viridiplantae</taxon>
        <taxon>Streptophyta</taxon>
        <taxon>Embryophyta</taxon>
        <taxon>Tracheophyta</taxon>
        <taxon>Spermatophyta</taxon>
        <taxon>Magnoliopsida</taxon>
        <taxon>eudicotyledons</taxon>
        <taxon>Gunneridae</taxon>
        <taxon>Pentapetalae</taxon>
        <taxon>asterids</taxon>
        <taxon>lamiids</taxon>
        <taxon>Lamiales</taxon>
        <taxon>Pedaliaceae</taxon>
        <taxon>Sesamum</taxon>
    </lineage>
</organism>